<reference evidence="2" key="1">
    <citation type="journal article" date="2015" name="PLoS ONE">
        <title>Comprehensive Evaluation of Toxoplasma gondii VEG and Neospora caninum LIV Genomes with Tachyzoite Stage Transcriptome and Proteome Defines Novel Transcript Features.</title>
        <authorList>
            <person name="Ramaprasad A."/>
            <person name="Mourier T."/>
            <person name="Naeem R."/>
            <person name="Malas T.B."/>
            <person name="Moussa E."/>
            <person name="Panigrahi A."/>
            <person name="Vermont S.J."/>
            <person name="Otto T.D."/>
            <person name="Wastling J."/>
            <person name="Pain A."/>
        </authorList>
    </citation>
    <scope>NUCLEOTIDE SEQUENCE</scope>
    <source>
        <strain evidence="2">Liverpool</strain>
    </source>
</reference>
<proteinExistence type="predicted"/>
<gene>
    <name evidence="2" type="ORF">BN1204_016525</name>
</gene>
<organism evidence="2">
    <name type="scientific">Neospora caninum (strain Liverpool)</name>
    <dbReference type="NCBI Taxonomy" id="572307"/>
    <lineage>
        <taxon>Eukaryota</taxon>
        <taxon>Sar</taxon>
        <taxon>Alveolata</taxon>
        <taxon>Apicomplexa</taxon>
        <taxon>Conoidasida</taxon>
        <taxon>Coccidia</taxon>
        <taxon>Eucoccidiorida</taxon>
        <taxon>Eimeriorina</taxon>
        <taxon>Sarcocystidae</taxon>
        <taxon>Neospora</taxon>
    </lineage>
</organism>
<dbReference type="EMBL" id="LN714480">
    <property type="protein sequence ID" value="CEL65819.1"/>
    <property type="molecule type" value="Genomic_DNA"/>
</dbReference>
<evidence type="ECO:0000256" key="1">
    <source>
        <dbReference type="SAM" id="MobiDB-lite"/>
    </source>
</evidence>
<protein>
    <submittedName>
        <fullName evidence="2">Uncharacterized protein</fullName>
    </submittedName>
</protein>
<feature type="compositionally biased region" description="Basic and acidic residues" evidence="1">
    <location>
        <begin position="118"/>
        <end position="144"/>
    </location>
</feature>
<feature type="compositionally biased region" description="Basic and acidic residues" evidence="1">
    <location>
        <begin position="167"/>
        <end position="226"/>
    </location>
</feature>
<feature type="region of interest" description="Disordered" evidence="1">
    <location>
        <begin position="165"/>
        <end position="238"/>
    </location>
</feature>
<feature type="region of interest" description="Disordered" evidence="1">
    <location>
        <begin position="86"/>
        <end position="148"/>
    </location>
</feature>
<name>A0A0F7U7I2_NEOCL</name>
<dbReference type="Pfam" id="PF23523">
    <property type="entry name" value="Microp_apicomplexa_13"/>
    <property type="match status" value="1"/>
</dbReference>
<accession>A0A0F7U7I2</accession>
<evidence type="ECO:0000313" key="2">
    <source>
        <dbReference type="EMBL" id="CEL65819.1"/>
    </source>
</evidence>
<sequence>MRWWRSFSGRAQREVLLRGSPAYKWGVWIAGLGGGLLWIWESEKNAPISERRVFLPAKREVRMTEEEIRKWNEKYSGGAALLPPPHPHASFARDVASGRHGLGRRSERTGGSWPGDTGDARRECNSEFDRDKRGDERGGARGEPRFCVASEAPDESVLFSSLHRPLRKQEAEMRSRDWRREEALRRRREREAEDERRGPRVSVDEAREKLREQLKKETGQDGGDGRRARRQPFFSSLR</sequence>
<dbReference type="AlphaFoldDB" id="A0A0F7U7I2"/>
<dbReference type="InterPro" id="IPR056352">
    <property type="entry name" value="Microp_apicomplexa_13"/>
</dbReference>